<keyword evidence="1" id="KW-0285">Flavoprotein</keyword>
<evidence type="ECO:0000313" key="6">
    <source>
        <dbReference type="Proteomes" id="UP001565368"/>
    </source>
</evidence>
<dbReference type="PRINTS" id="PR00420">
    <property type="entry name" value="RNGMNOXGNASE"/>
</dbReference>
<dbReference type="RefSeq" id="XP_069212194.1">
    <property type="nucleotide sequence ID" value="XM_069351808.1"/>
</dbReference>
<keyword evidence="6" id="KW-1185">Reference proteome</keyword>
<organism evidence="5 6">
    <name type="scientific">Vanrija albida</name>
    <dbReference type="NCBI Taxonomy" id="181172"/>
    <lineage>
        <taxon>Eukaryota</taxon>
        <taxon>Fungi</taxon>
        <taxon>Dikarya</taxon>
        <taxon>Basidiomycota</taxon>
        <taxon>Agaricomycotina</taxon>
        <taxon>Tremellomycetes</taxon>
        <taxon>Trichosporonales</taxon>
        <taxon>Trichosporonaceae</taxon>
        <taxon>Vanrija</taxon>
    </lineage>
</organism>
<proteinExistence type="predicted"/>
<dbReference type="SUPFAM" id="SSF51905">
    <property type="entry name" value="FAD/NAD(P)-binding domain"/>
    <property type="match status" value="1"/>
</dbReference>
<evidence type="ECO:0000256" key="2">
    <source>
        <dbReference type="ARBA" id="ARBA00022827"/>
    </source>
</evidence>
<evidence type="ECO:0000313" key="5">
    <source>
        <dbReference type="EMBL" id="KAL1412250.1"/>
    </source>
</evidence>
<dbReference type="GeneID" id="95984304"/>
<comment type="caution">
    <text evidence="5">The sequence shown here is derived from an EMBL/GenBank/DDBJ whole genome shotgun (WGS) entry which is preliminary data.</text>
</comment>
<evidence type="ECO:0000256" key="3">
    <source>
        <dbReference type="ARBA" id="ARBA00023002"/>
    </source>
</evidence>
<evidence type="ECO:0000256" key="1">
    <source>
        <dbReference type="ARBA" id="ARBA00022630"/>
    </source>
</evidence>
<name>A0ABR3QC72_9TREE</name>
<accession>A0ABR3QC72</accession>
<sequence>MPTPIKSSETIRVAISGGGPAGLAAAIALREVPGIEVTIYEQATELREVGAGIRIGFNSWKVLELLGVADKVHGHKKVVHEHRDGTTGELQYRYPAHYGEEKYHDIRARRTVLQAALLSKVPKEVIQLRKRLVTTKQLPGGQVRLNFEDGTSADADLLIGADGIRSVGTTIWRCLIPLDLVKHSVLLKSTAFHHGPGTNFKCSIVSTPEEIAAGKGQWEMTLRYREDPAKATGKKFSWGVPVSNERVASHFTAFTPAIQEAISLAPEGVWKEFAAFSGPRLEHIIANGNTTIIGDASHPLLGAFGSGAAFAMQDGWLIAQILRYYLGRELPKADALARTLELFDSIRSPYYHRMYDYLDSPGAEGSAKGSTLTADPKAPLYWIFGSDIGAQWDEIRAGLP</sequence>
<keyword evidence="3" id="KW-0560">Oxidoreductase</keyword>
<dbReference type="InterPro" id="IPR051104">
    <property type="entry name" value="FAD_monoxygenase"/>
</dbReference>
<reference evidence="5 6" key="1">
    <citation type="submission" date="2023-08" db="EMBL/GenBank/DDBJ databases">
        <title>Annotated Genome Sequence of Vanrija albida AlHP1.</title>
        <authorList>
            <person name="Herzog R."/>
        </authorList>
    </citation>
    <scope>NUCLEOTIDE SEQUENCE [LARGE SCALE GENOMIC DNA]</scope>
    <source>
        <strain evidence="5 6">AlHP1</strain>
    </source>
</reference>
<dbReference type="Gene3D" id="3.50.50.60">
    <property type="entry name" value="FAD/NAD(P)-binding domain"/>
    <property type="match status" value="1"/>
</dbReference>
<dbReference type="InterPro" id="IPR002938">
    <property type="entry name" value="FAD-bd"/>
</dbReference>
<keyword evidence="2" id="KW-0274">FAD</keyword>
<feature type="domain" description="FAD-binding" evidence="4">
    <location>
        <begin position="12"/>
        <end position="323"/>
    </location>
</feature>
<dbReference type="Proteomes" id="UP001565368">
    <property type="component" value="Unassembled WGS sequence"/>
</dbReference>
<gene>
    <name evidence="5" type="ORF">Q8F55_003261</name>
</gene>
<dbReference type="InterPro" id="IPR036188">
    <property type="entry name" value="FAD/NAD-bd_sf"/>
</dbReference>
<dbReference type="EMBL" id="JBBXJM010000002">
    <property type="protein sequence ID" value="KAL1412250.1"/>
    <property type="molecule type" value="Genomic_DNA"/>
</dbReference>
<dbReference type="PANTHER" id="PTHR46720:SF3">
    <property type="entry name" value="FAD-BINDING DOMAIN-CONTAINING PROTEIN-RELATED"/>
    <property type="match status" value="1"/>
</dbReference>
<dbReference type="PANTHER" id="PTHR46720">
    <property type="entry name" value="HYDROXYLASE, PUTATIVE (AFU_ORTHOLOGUE AFUA_3G01460)-RELATED"/>
    <property type="match status" value="1"/>
</dbReference>
<dbReference type="Pfam" id="PF01494">
    <property type="entry name" value="FAD_binding_3"/>
    <property type="match status" value="1"/>
</dbReference>
<evidence type="ECO:0000259" key="4">
    <source>
        <dbReference type="Pfam" id="PF01494"/>
    </source>
</evidence>
<protein>
    <recommendedName>
        <fullName evidence="4">FAD-binding domain-containing protein</fullName>
    </recommendedName>
</protein>